<evidence type="ECO:0000313" key="1">
    <source>
        <dbReference type="EMBL" id="GLB34009.1"/>
    </source>
</evidence>
<name>A0A9P3PEA8_LYOSH</name>
<evidence type="ECO:0000313" key="2">
    <source>
        <dbReference type="Proteomes" id="UP001063166"/>
    </source>
</evidence>
<dbReference type="EMBL" id="BRPK01000001">
    <property type="protein sequence ID" value="GLB34009.1"/>
    <property type="molecule type" value="Genomic_DNA"/>
</dbReference>
<accession>A0A9P3PEA8</accession>
<organism evidence="1 2">
    <name type="scientific">Lyophyllum shimeji</name>
    <name type="common">Hon-shimeji</name>
    <name type="synonym">Tricholoma shimeji</name>
    <dbReference type="NCBI Taxonomy" id="47721"/>
    <lineage>
        <taxon>Eukaryota</taxon>
        <taxon>Fungi</taxon>
        <taxon>Dikarya</taxon>
        <taxon>Basidiomycota</taxon>
        <taxon>Agaricomycotina</taxon>
        <taxon>Agaricomycetes</taxon>
        <taxon>Agaricomycetidae</taxon>
        <taxon>Agaricales</taxon>
        <taxon>Tricholomatineae</taxon>
        <taxon>Lyophyllaceae</taxon>
        <taxon>Lyophyllum</taxon>
    </lineage>
</organism>
<protein>
    <submittedName>
        <fullName evidence="1">Uncharacterized protein</fullName>
    </submittedName>
</protein>
<reference evidence="1" key="1">
    <citation type="submission" date="2022-07" db="EMBL/GenBank/DDBJ databases">
        <title>The genome of Lyophyllum shimeji provides insight into the initial evolution of ectomycorrhizal fungal genome.</title>
        <authorList>
            <person name="Kobayashi Y."/>
            <person name="Shibata T."/>
            <person name="Hirakawa H."/>
            <person name="Shigenobu S."/>
            <person name="Nishiyama T."/>
            <person name="Yamada A."/>
            <person name="Hasebe M."/>
            <person name="Kawaguchi M."/>
        </authorList>
    </citation>
    <scope>NUCLEOTIDE SEQUENCE</scope>
    <source>
        <strain evidence="1">AT787</strain>
    </source>
</reference>
<comment type="caution">
    <text evidence="1">The sequence shown here is derived from an EMBL/GenBank/DDBJ whole genome shotgun (WGS) entry which is preliminary data.</text>
</comment>
<dbReference type="Proteomes" id="UP001063166">
    <property type="component" value="Unassembled WGS sequence"/>
</dbReference>
<proteinExistence type="predicted"/>
<sequence length="171" mass="19649">MDAVQQYHEPGNLWFKNSHMYQFSIYRAVSIDLFLPEDATYYCQHVCRIVSEVLLLAVTPCPHLRNLQKIAQFELAVHTQNLPKTAYNRQELQAFRQFASEPFALSMNSTGGIATEKRFVCLVRGPKRDNWINRLPNLGAWIMGITSEAFLMPDQAVIEPFARTCQGMFSM</sequence>
<dbReference type="AlphaFoldDB" id="A0A9P3PEA8"/>
<gene>
    <name evidence="1" type="ORF">LshimejAT787_0108930</name>
</gene>
<keyword evidence="2" id="KW-1185">Reference proteome</keyword>